<gene>
    <name evidence="2" type="ORF">ARMGADRAFT_1144184</name>
</gene>
<feature type="transmembrane region" description="Helical" evidence="1">
    <location>
        <begin position="143"/>
        <end position="164"/>
    </location>
</feature>
<keyword evidence="1" id="KW-1133">Transmembrane helix</keyword>
<dbReference type="InParanoid" id="A0A2H3D1T7"/>
<evidence type="ECO:0000313" key="2">
    <source>
        <dbReference type="EMBL" id="PBK81476.1"/>
    </source>
</evidence>
<feature type="transmembrane region" description="Helical" evidence="1">
    <location>
        <begin position="111"/>
        <end position="131"/>
    </location>
</feature>
<feature type="transmembrane region" description="Helical" evidence="1">
    <location>
        <begin position="30"/>
        <end position="51"/>
    </location>
</feature>
<feature type="transmembrane region" description="Helical" evidence="1">
    <location>
        <begin position="176"/>
        <end position="199"/>
    </location>
</feature>
<dbReference type="EMBL" id="KZ293729">
    <property type="protein sequence ID" value="PBK81476.1"/>
    <property type="molecule type" value="Genomic_DNA"/>
</dbReference>
<dbReference type="AlphaFoldDB" id="A0A2H3D1T7"/>
<dbReference type="Proteomes" id="UP000217790">
    <property type="component" value="Unassembled WGS sequence"/>
</dbReference>
<evidence type="ECO:0000256" key="1">
    <source>
        <dbReference type="SAM" id="Phobius"/>
    </source>
</evidence>
<keyword evidence="1" id="KW-0472">Membrane</keyword>
<protein>
    <recommendedName>
        <fullName evidence="4">Family A G protein-coupled receptor-like protein</fullName>
    </recommendedName>
</protein>
<organism evidence="2 3">
    <name type="scientific">Armillaria gallica</name>
    <name type="common">Bulbous honey fungus</name>
    <name type="synonym">Armillaria bulbosa</name>
    <dbReference type="NCBI Taxonomy" id="47427"/>
    <lineage>
        <taxon>Eukaryota</taxon>
        <taxon>Fungi</taxon>
        <taxon>Dikarya</taxon>
        <taxon>Basidiomycota</taxon>
        <taxon>Agaricomycotina</taxon>
        <taxon>Agaricomycetes</taxon>
        <taxon>Agaricomycetidae</taxon>
        <taxon>Agaricales</taxon>
        <taxon>Marasmiineae</taxon>
        <taxon>Physalacriaceae</taxon>
        <taxon>Armillaria</taxon>
    </lineage>
</organism>
<dbReference type="OMA" id="INFATEW"/>
<sequence length="331" mass="37209">MLTQADIPPDLSDDDKTLGFQFLDAQLNSMILMALLHGIYTGILAVTLWNIFLSKCLHIRRALVVVIILLHALITINFATEWLYEHSAFIENGKSFWTAYSWLNGPFQSGYMMGGITASMSTILTDLYMIWCCWMVWGQHWPIVLLPILSLIVATGLKITEIYYNYINTLRVTFPTLYAAFILVTTLWCTLLIIYRIMIVTGVKCGAGGRLRVYSHCIEVLVESSALYSICLILYLPLIIYDNFGWFYLDAIASITKGVAPTLLIGRAAAGHTHPNNDYDRSTVSSLHFQAPSEVGTISFQESTIEGTVLETDIEAQQQQSDELVIVIERI</sequence>
<reference evidence="3" key="1">
    <citation type="journal article" date="2017" name="Nat. Ecol. Evol.">
        <title>Genome expansion and lineage-specific genetic innovations in the forest pathogenic fungi Armillaria.</title>
        <authorList>
            <person name="Sipos G."/>
            <person name="Prasanna A.N."/>
            <person name="Walter M.C."/>
            <person name="O'Connor E."/>
            <person name="Balint B."/>
            <person name="Krizsan K."/>
            <person name="Kiss B."/>
            <person name="Hess J."/>
            <person name="Varga T."/>
            <person name="Slot J."/>
            <person name="Riley R."/>
            <person name="Boka B."/>
            <person name="Rigling D."/>
            <person name="Barry K."/>
            <person name="Lee J."/>
            <person name="Mihaltcheva S."/>
            <person name="LaButti K."/>
            <person name="Lipzen A."/>
            <person name="Waldron R."/>
            <person name="Moloney N.M."/>
            <person name="Sperisen C."/>
            <person name="Kredics L."/>
            <person name="Vagvoelgyi C."/>
            <person name="Patrignani A."/>
            <person name="Fitzpatrick D."/>
            <person name="Nagy I."/>
            <person name="Doyle S."/>
            <person name="Anderson J.B."/>
            <person name="Grigoriev I.V."/>
            <person name="Gueldener U."/>
            <person name="Muensterkoetter M."/>
            <person name="Nagy L.G."/>
        </authorList>
    </citation>
    <scope>NUCLEOTIDE SEQUENCE [LARGE SCALE GENOMIC DNA]</scope>
    <source>
        <strain evidence="3">Ar21-2</strain>
    </source>
</reference>
<dbReference type="OrthoDB" id="2796825at2759"/>
<evidence type="ECO:0000313" key="3">
    <source>
        <dbReference type="Proteomes" id="UP000217790"/>
    </source>
</evidence>
<feature type="transmembrane region" description="Helical" evidence="1">
    <location>
        <begin position="63"/>
        <end position="84"/>
    </location>
</feature>
<name>A0A2H3D1T7_ARMGA</name>
<keyword evidence="3" id="KW-1185">Reference proteome</keyword>
<proteinExistence type="predicted"/>
<evidence type="ECO:0008006" key="4">
    <source>
        <dbReference type="Google" id="ProtNLM"/>
    </source>
</evidence>
<feature type="transmembrane region" description="Helical" evidence="1">
    <location>
        <begin position="220"/>
        <end position="240"/>
    </location>
</feature>
<accession>A0A2H3D1T7</accession>
<keyword evidence="1" id="KW-0812">Transmembrane</keyword>